<dbReference type="EMBL" id="VWOX01000030">
    <property type="protein sequence ID" value="KAA5538553.1"/>
    <property type="molecule type" value="Genomic_DNA"/>
</dbReference>
<reference evidence="1 2" key="1">
    <citation type="submission" date="2019-08" db="EMBL/GenBank/DDBJ databases">
        <authorList>
            <person name="Dhanesh K."/>
            <person name="Kumar G."/>
            <person name="Sasikala C."/>
            <person name="Venkata Ramana C."/>
        </authorList>
    </citation>
    <scope>NUCLEOTIDE SEQUENCE [LARGE SCALE GENOMIC DNA]</scope>
    <source>
        <strain evidence="1 2">JC645</strain>
    </source>
</reference>
<evidence type="ECO:0000313" key="2">
    <source>
        <dbReference type="Proteomes" id="UP000324479"/>
    </source>
</evidence>
<dbReference type="AlphaFoldDB" id="A0A5M6CU33"/>
<gene>
    <name evidence="1" type="ORF">FYK55_27425</name>
</gene>
<protein>
    <submittedName>
        <fullName evidence="1">Uncharacterized protein</fullName>
    </submittedName>
</protein>
<sequence length="309" mass="34035">MGCWLVLGLSTGCHLTGKQYDGCCDAAPGLESRASLSCDGTTCDDITSCDAWLGDADVDSCDGWTGGPSPRLVRGRRIKLLDETASTLGFINKIALWDKRADNHRISPQTERQVLSYLRNHQLDSVLVRSNQYDPLGEWRRLVANKRMAAPWKYTIGTYDWLKYTLVPGRLVGGDWYSPFTDSLHLYSDIPSLGLVKAAYAKDVHRRTYQGTYVSFQNAPVIGLWHETLANREVLRYLKQSGDPAALAEAKRILYPDFAGTLGAQALGFVPGGSVYGRAAGALAGHAFRRMANVSPNESADDPHRSTHR</sequence>
<proteinExistence type="predicted"/>
<name>A0A5M6CU33_9BACT</name>
<comment type="caution">
    <text evidence="1">The sequence shown here is derived from an EMBL/GenBank/DDBJ whole genome shotgun (WGS) entry which is preliminary data.</text>
</comment>
<keyword evidence="2" id="KW-1185">Reference proteome</keyword>
<organism evidence="1 2">
    <name type="scientific">Roseiconus nitratireducens</name>
    <dbReference type="NCBI Taxonomy" id="2605748"/>
    <lineage>
        <taxon>Bacteria</taxon>
        <taxon>Pseudomonadati</taxon>
        <taxon>Planctomycetota</taxon>
        <taxon>Planctomycetia</taxon>
        <taxon>Pirellulales</taxon>
        <taxon>Pirellulaceae</taxon>
        <taxon>Roseiconus</taxon>
    </lineage>
</organism>
<accession>A0A5M6CU33</accession>
<dbReference type="Proteomes" id="UP000324479">
    <property type="component" value="Unassembled WGS sequence"/>
</dbReference>
<evidence type="ECO:0000313" key="1">
    <source>
        <dbReference type="EMBL" id="KAA5538553.1"/>
    </source>
</evidence>